<evidence type="ECO:0000313" key="5">
    <source>
        <dbReference type="Proteomes" id="UP000188728"/>
    </source>
</evidence>
<sequence length="889" mass="96067">MSSNLAISLVIGASVGGAISAIRGLRSEISILRNSELSTSAKLGELGKGMLKGLSGAISMTSLIGSSVMAVAKPAIQFESAMADVKKVVNFDTPEQFKAMEKDILKLTRTIPMASEEIAAIVAAGGQAGIAREHLLGYAEDAAKMGVAFDMAAGDAGTAMATMSNVLGKPINEMAKFGDAINHLSDNANSKAADIVNVITRAGSDTRMIGLTENQAAALSSTFLSMGKAPDLAAQAIKGMTASFADLKAGKHAKELQMLGLSPKTFANAMNKDAQGAISDFIERVKKLPKDKQYPILSKMFGRQYADDVMLLAQNTGEYNRQLRLLQETDEKGELKYLGSMQREFESRSATTEANLQKLSNSFSELGITIGAKFLPLINNVIDDIKPVIYGITEWIGQNQELVNQILLVGAGLATISVGFFALKTMLSGVIFAGFGAYKSFALFFKIAWALTRVTAVLGVGLFDLGISFAKLFFRINLGIMKGFIAALKITFSATFALAKVLGGIFLKALMGVGKAFLFMGRAMLASPLGTLIAIGTIALIVYQYWEPIKKFFLSIWEPIKPYFDSFIQFIGGMWDGIVDFWSAVWGGVTTWFTGLWDNLKSLFSGNFSALGSIILNFNPLSLFVHIFSSVLNWFGIDLPAKFTDFGKNMIDGLVNGIKNAWEGAKQIVSDLGDGIKGWFKEKLGIHSPSRVFKGYGDNIATGLALGIADNALKATQAVDKMSKKVKKAAPKKLLAPLVHAPVAKSAVKFEPILNSAEAVFKPLLKEKKGFLGSLWDNIKVGANFIGNLLGLNQPTDFRTPDFNPRSNEQSSIFSDYQPLNQQAVAHNETNQNGIVVHFSPTIQLNGNQGKDGILNDLQQGLNMTLSELQRLIIDTVNREADQYRRRAY</sequence>
<proteinExistence type="predicted"/>
<keyword evidence="2" id="KW-0812">Transmembrane</keyword>
<dbReference type="AlphaFoldDB" id="A0A1V3IPA8"/>
<feature type="transmembrane region" description="Helical" evidence="2">
    <location>
        <begin position="523"/>
        <end position="546"/>
    </location>
</feature>
<name>A0A1V3IPA8_9PAST</name>
<evidence type="ECO:0000313" key="4">
    <source>
        <dbReference type="EMBL" id="OOF44033.1"/>
    </source>
</evidence>
<evidence type="ECO:0000256" key="2">
    <source>
        <dbReference type="SAM" id="Phobius"/>
    </source>
</evidence>
<feature type="domain" description="Phage tail tape measure protein" evidence="3">
    <location>
        <begin position="102"/>
        <end position="302"/>
    </location>
</feature>
<protein>
    <submittedName>
        <fullName evidence="4">Phage tail tape measure protein</fullName>
    </submittedName>
</protein>
<evidence type="ECO:0000259" key="3">
    <source>
        <dbReference type="Pfam" id="PF10145"/>
    </source>
</evidence>
<keyword evidence="2" id="KW-1133">Transmembrane helix</keyword>
<keyword evidence="2" id="KW-0472">Membrane</keyword>
<keyword evidence="1" id="KW-1188">Viral release from host cell</keyword>
<organism evidence="4 5">
    <name type="scientific">Rodentibacter trehalosifermentans</name>
    <dbReference type="NCBI Taxonomy" id="1908263"/>
    <lineage>
        <taxon>Bacteria</taxon>
        <taxon>Pseudomonadati</taxon>
        <taxon>Pseudomonadota</taxon>
        <taxon>Gammaproteobacteria</taxon>
        <taxon>Pasteurellales</taxon>
        <taxon>Pasteurellaceae</taxon>
        <taxon>Rodentibacter</taxon>
    </lineage>
</organism>
<dbReference type="Proteomes" id="UP000188728">
    <property type="component" value="Unassembled WGS sequence"/>
</dbReference>
<gene>
    <name evidence="4" type="ORF">BKK51_10225</name>
</gene>
<dbReference type="PANTHER" id="PTHR37813:SF1">
    <property type="entry name" value="FELS-2 PROPHAGE PROTEIN"/>
    <property type="match status" value="1"/>
</dbReference>
<dbReference type="InterPro" id="IPR010090">
    <property type="entry name" value="Phage_tape_meas"/>
</dbReference>
<dbReference type="PANTHER" id="PTHR37813">
    <property type="entry name" value="FELS-2 PROPHAGE PROTEIN"/>
    <property type="match status" value="1"/>
</dbReference>
<accession>A0A1V3IPA8</accession>
<feature type="transmembrane region" description="Helical" evidence="2">
    <location>
        <begin position="455"/>
        <end position="474"/>
    </location>
</feature>
<feature type="transmembrane region" description="Helical" evidence="2">
    <location>
        <begin position="486"/>
        <end position="511"/>
    </location>
</feature>
<reference evidence="4 5" key="1">
    <citation type="submission" date="2016-10" db="EMBL/GenBank/DDBJ databases">
        <title>Rodentibacter gen. nov. and new species.</title>
        <authorList>
            <person name="Christensen H."/>
        </authorList>
    </citation>
    <scope>NUCLEOTIDE SEQUENCE [LARGE SCALE GENOMIC DNA]</scope>
    <source>
        <strain evidence="4 5">H1983213011</strain>
    </source>
</reference>
<comment type="caution">
    <text evidence="4">The sequence shown here is derived from an EMBL/GenBank/DDBJ whole genome shotgun (WGS) entry which is preliminary data.</text>
</comment>
<evidence type="ECO:0000256" key="1">
    <source>
        <dbReference type="ARBA" id="ARBA00022612"/>
    </source>
</evidence>
<dbReference type="NCBIfam" id="TIGR01760">
    <property type="entry name" value="tape_meas_TP901"/>
    <property type="match status" value="1"/>
</dbReference>
<feature type="transmembrane region" description="Helical" evidence="2">
    <location>
        <begin position="402"/>
        <end position="423"/>
    </location>
</feature>
<dbReference type="EMBL" id="MLHK01000059">
    <property type="protein sequence ID" value="OOF44033.1"/>
    <property type="molecule type" value="Genomic_DNA"/>
</dbReference>
<dbReference type="RefSeq" id="WP_077474493.1">
    <property type="nucleotide sequence ID" value="NZ_MLHK01000059.1"/>
</dbReference>
<dbReference type="Pfam" id="PF10145">
    <property type="entry name" value="PhageMin_Tail"/>
    <property type="match status" value="1"/>
</dbReference>
<feature type="transmembrane region" description="Helical" evidence="2">
    <location>
        <begin position="430"/>
        <end position="449"/>
    </location>
</feature>
<feature type="transmembrane region" description="Helical" evidence="2">
    <location>
        <begin position="609"/>
        <end position="635"/>
    </location>
</feature>